<reference evidence="4" key="1">
    <citation type="submission" date="2018-08" db="EMBL/GenBank/DDBJ databases">
        <authorList>
            <person name="Hornung B."/>
        </authorList>
    </citation>
    <scope>NUCLEOTIDE SEQUENCE [LARGE SCALE GENOMIC DNA]</scope>
</reference>
<dbReference type="Proteomes" id="UP000263928">
    <property type="component" value="Unassembled WGS sequence"/>
</dbReference>
<name>A0A383S8K9_9ACTN</name>
<feature type="compositionally biased region" description="Low complexity" evidence="1">
    <location>
        <begin position="33"/>
        <end position="46"/>
    </location>
</feature>
<protein>
    <submittedName>
        <fullName evidence="3">Lipoprotein-like</fullName>
    </submittedName>
</protein>
<evidence type="ECO:0000256" key="2">
    <source>
        <dbReference type="SAM" id="SignalP"/>
    </source>
</evidence>
<feature type="signal peptide" evidence="2">
    <location>
        <begin position="1"/>
        <end position="21"/>
    </location>
</feature>
<sequence length="242" mass="25295">MTKTRLVAVLMAGVLAVGGLAGCGSGDNGSNGEASSATPTPTPTPSVAAETALQQMNDAIAQASSVHVVGSWRIDQEGTERTADILSTVDGTNMYATVTEGDRSAEIVVADGTTYVRGNEAYWTANEITSEQYEFIKDKWVTVSAEDSERLGKSTVPSALVDLVTADLDASKIDRASIGSTEDGAETWVFSDGHNTEFVIDPATMLPISMTDGASTLTFDRWNDVPVHEPPAAEETVDGSGG</sequence>
<gene>
    <name evidence="3" type="ORF">PROPAUS_2165</name>
</gene>
<keyword evidence="4" id="KW-1185">Reference proteome</keyword>
<dbReference type="RefSeq" id="WP_126464296.1">
    <property type="nucleotide sequence ID" value="NZ_LR134442.1"/>
</dbReference>
<proteinExistence type="predicted"/>
<accession>A0A383S8K9</accession>
<dbReference type="AlphaFoldDB" id="A0A383S8K9"/>
<organism evidence="3 4">
    <name type="scientific">Propionibacterium australiense</name>
    <dbReference type="NCBI Taxonomy" id="119981"/>
    <lineage>
        <taxon>Bacteria</taxon>
        <taxon>Bacillati</taxon>
        <taxon>Actinomycetota</taxon>
        <taxon>Actinomycetes</taxon>
        <taxon>Propionibacteriales</taxon>
        <taxon>Propionibacteriaceae</taxon>
        <taxon>Propionibacterium</taxon>
    </lineage>
</organism>
<dbReference type="Gene3D" id="2.50.20.20">
    <property type="match status" value="1"/>
</dbReference>
<keyword evidence="2" id="KW-0732">Signal</keyword>
<evidence type="ECO:0000313" key="3">
    <source>
        <dbReference type="EMBL" id="SYZ34163.1"/>
    </source>
</evidence>
<dbReference type="OrthoDB" id="3780642at2"/>
<evidence type="ECO:0000256" key="1">
    <source>
        <dbReference type="SAM" id="MobiDB-lite"/>
    </source>
</evidence>
<dbReference type="PROSITE" id="PS51257">
    <property type="entry name" value="PROKAR_LIPOPROTEIN"/>
    <property type="match status" value="1"/>
</dbReference>
<dbReference type="EMBL" id="UNQJ01000019">
    <property type="protein sequence ID" value="SYZ34163.1"/>
    <property type="molecule type" value="Genomic_DNA"/>
</dbReference>
<keyword evidence="3" id="KW-0449">Lipoprotein</keyword>
<evidence type="ECO:0000313" key="4">
    <source>
        <dbReference type="Proteomes" id="UP000263928"/>
    </source>
</evidence>
<feature type="chain" id="PRO_5039531216" evidence="2">
    <location>
        <begin position="22"/>
        <end position="242"/>
    </location>
</feature>
<feature type="region of interest" description="Disordered" evidence="1">
    <location>
        <begin position="27"/>
        <end position="46"/>
    </location>
</feature>